<gene>
    <name evidence="2" type="ORF">Cocul_01733</name>
</gene>
<dbReference type="OrthoDB" id="2656488at2"/>
<dbReference type="CDD" id="cd10447">
    <property type="entry name" value="GIY-YIG_unchar_2"/>
    <property type="match status" value="1"/>
</dbReference>
<sequence length="292" mass="31883">MAVAKTVTLFLMDGSPSGRIKSSLTNWIGRVYLIPRTDLARSKNRPELNQTGVYILLGTDSETGEERAYIGQARERKNGNGVLGRVVEHVGEEKLDYLTHAIMIIASDDSLGPTEISYLENAFYRQAVAAGRVCTTNGNDPSPGNVTEEKEAELIEFIEFAKIAIRSLGYRLFDPVDEAKINSNEAAEPLLYLDGSGASGRGRQTADGFIVLAGLKLRPDMTRSVPDAARVNRTKYAERINSEYVLVQDTLFSSPSAASDFLTGSSTSGKAFWKNAHGVTLRDLEQEELALS</sequence>
<evidence type="ECO:0000313" key="2">
    <source>
        <dbReference type="EMBL" id="KQB83661.1"/>
    </source>
</evidence>
<protein>
    <recommendedName>
        <fullName evidence="1">DUF4357 domain-containing protein</fullName>
    </recommendedName>
</protein>
<name>A0A0Q0UBN5_9CORY</name>
<accession>A0A0Q0UBN5</accession>
<dbReference type="InterPro" id="IPR025579">
    <property type="entry name" value="DUF4357"/>
</dbReference>
<dbReference type="EMBL" id="LKST01000003">
    <property type="protein sequence ID" value="KQB83661.1"/>
    <property type="molecule type" value="Genomic_DNA"/>
</dbReference>
<organism evidence="2 3">
    <name type="scientific">Corynebacterium oculi</name>
    <dbReference type="NCBI Taxonomy" id="1544416"/>
    <lineage>
        <taxon>Bacteria</taxon>
        <taxon>Bacillati</taxon>
        <taxon>Actinomycetota</taxon>
        <taxon>Actinomycetes</taxon>
        <taxon>Mycobacteriales</taxon>
        <taxon>Corynebacteriaceae</taxon>
        <taxon>Corynebacterium</taxon>
    </lineage>
</organism>
<reference evidence="2 3" key="1">
    <citation type="submission" date="2015-10" db="EMBL/GenBank/DDBJ databases">
        <title>Corynebacteirum lowii and Corynebacterium oculi species nova, derived from human clinical disease and and emended description of Corynebacterium mastiditis.</title>
        <authorList>
            <person name="Bernard K."/>
            <person name="Pacheco A.L."/>
            <person name="Mcdougall C."/>
            <person name="Burtx T."/>
            <person name="Weibe D."/>
            <person name="Tyler S."/>
            <person name="Olson A.B."/>
            <person name="Cnockaert M."/>
            <person name="Eguchi H."/>
            <person name="Kuwahara T."/>
            <person name="Nakayama-Imaohji H."/>
            <person name="Boudewijins M."/>
            <person name="Van Hoecke F."/>
            <person name="Bernier A.-M."/>
            <person name="Vandamme P."/>
        </authorList>
    </citation>
    <scope>NUCLEOTIDE SEQUENCE [LARGE SCALE GENOMIC DNA]</scope>
    <source>
        <strain evidence="2 3">NML 130210</strain>
    </source>
</reference>
<dbReference type="PATRIC" id="fig|1544416.3.peg.1731"/>
<comment type="caution">
    <text evidence="2">The sequence shown here is derived from an EMBL/GenBank/DDBJ whole genome shotgun (WGS) entry which is preliminary data.</text>
</comment>
<evidence type="ECO:0000259" key="1">
    <source>
        <dbReference type="Pfam" id="PF14267"/>
    </source>
</evidence>
<evidence type="ECO:0000313" key="3">
    <source>
        <dbReference type="Proteomes" id="UP000050517"/>
    </source>
</evidence>
<dbReference type="Proteomes" id="UP000050517">
    <property type="component" value="Unassembled WGS sequence"/>
</dbReference>
<proteinExistence type="predicted"/>
<dbReference type="AlphaFoldDB" id="A0A0Q0UBN5"/>
<feature type="domain" description="DUF4357" evidence="1">
    <location>
        <begin position="241"/>
        <end position="281"/>
    </location>
</feature>
<keyword evidence="3" id="KW-1185">Reference proteome</keyword>
<dbReference type="STRING" id="1544416.Cocul_01733"/>
<dbReference type="Pfam" id="PF14267">
    <property type="entry name" value="DUF4357"/>
    <property type="match status" value="1"/>
</dbReference>